<feature type="compositionally biased region" description="Low complexity" evidence="1">
    <location>
        <begin position="1"/>
        <end position="16"/>
    </location>
</feature>
<evidence type="ECO:0000313" key="3">
    <source>
        <dbReference type="Proteomes" id="UP000016931"/>
    </source>
</evidence>
<dbReference type="Proteomes" id="UP000016931">
    <property type="component" value="Unassembled WGS sequence"/>
</dbReference>
<proteinExistence type="predicted"/>
<feature type="region of interest" description="Disordered" evidence="1">
    <location>
        <begin position="1"/>
        <end position="28"/>
    </location>
</feature>
<gene>
    <name evidence="2" type="ORF">SEPMUDRAFT_146035</name>
</gene>
<dbReference type="GeneID" id="27900549"/>
<dbReference type="AlphaFoldDB" id="N1QI81"/>
<evidence type="ECO:0000256" key="1">
    <source>
        <dbReference type="SAM" id="MobiDB-lite"/>
    </source>
</evidence>
<dbReference type="HOGENOM" id="CLU_2644872_0_0_1"/>
<protein>
    <submittedName>
        <fullName evidence="2">Uncharacterized protein</fullName>
    </submittedName>
</protein>
<name>N1QI81_SPHMS</name>
<sequence>GQSSSLRSGGNPSSSPQCLCAPASSSAGPRKLDVQFLHPLRPPSSAQQHHWTYEECAEAYVESVSKPIHNDQTLFLL</sequence>
<keyword evidence="3" id="KW-1185">Reference proteome</keyword>
<dbReference type="EMBL" id="KB456260">
    <property type="protein sequence ID" value="EMF16905.1"/>
    <property type="molecule type" value="Genomic_DNA"/>
</dbReference>
<feature type="non-terminal residue" evidence="2">
    <location>
        <position position="1"/>
    </location>
</feature>
<reference evidence="2 3" key="1">
    <citation type="journal article" date="2012" name="PLoS Pathog.">
        <title>Diverse lifestyles and strategies of plant pathogenesis encoded in the genomes of eighteen Dothideomycetes fungi.</title>
        <authorList>
            <person name="Ohm R.A."/>
            <person name="Feau N."/>
            <person name="Henrissat B."/>
            <person name="Schoch C.L."/>
            <person name="Horwitz B.A."/>
            <person name="Barry K.W."/>
            <person name="Condon B.J."/>
            <person name="Copeland A.C."/>
            <person name="Dhillon B."/>
            <person name="Glaser F."/>
            <person name="Hesse C.N."/>
            <person name="Kosti I."/>
            <person name="LaButti K."/>
            <person name="Lindquist E.A."/>
            <person name="Lucas S."/>
            <person name="Salamov A.A."/>
            <person name="Bradshaw R.E."/>
            <person name="Ciuffetti L."/>
            <person name="Hamelin R.C."/>
            <person name="Kema G.H.J."/>
            <person name="Lawrence C."/>
            <person name="Scott J.A."/>
            <person name="Spatafora J.W."/>
            <person name="Turgeon B.G."/>
            <person name="de Wit P.J.G.M."/>
            <person name="Zhong S."/>
            <person name="Goodwin S.B."/>
            <person name="Grigoriev I.V."/>
        </authorList>
    </citation>
    <scope>NUCLEOTIDE SEQUENCE [LARGE SCALE GENOMIC DNA]</scope>
    <source>
        <strain evidence="2 3">SO2202</strain>
    </source>
</reference>
<evidence type="ECO:0000313" key="2">
    <source>
        <dbReference type="EMBL" id="EMF16905.1"/>
    </source>
</evidence>
<dbReference type="RefSeq" id="XP_016765026.1">
    <property type="nucleotide sequence ID" value="XM_016903412.1"/>
</dbReference>
<accession>N1QI81</accession>
<organism evidence="2 3">
    <name type="scientific">Sphaerulina musiva (strain SO2202)</name>
    <name type="common">Poplar stem canker fungus</name>
    <name type="synonym">Septoria musiva</name>
    <dbReference type="NCBI Taxonomy" id="692275"/>
    <lineage>
        <taxon>Eukaryota</taxon>
        <taxon>Fungi</taxon>
        <taxon>Dikarya</taxon>
        <taxon>Ascomycota</taxon>
        <taxon>Pezizomycotina</taxon>
        <taxon>Dothideomycetes</taxon>
        <taxon>Dothideomycetidae</taxon>
        <taxon>Mycosphaerellales</taxon>
        <taxon>Mycosphaerellaceae</taxon>
        <taxon>Sphaerulina</taxon>
    </lineage>
</organism>